<dbReference type="PROSITE" id="PS50089">
    <property type="entry name" value="ZF_RING_2"/>
    <property type="match status" value="1"/>
</dbReference>
<keyword evidence="1" id="KW-0479">Metal-binding</keyword>
<evidence type="ECO:0000256" key="1">
    <source>
        <dbReference type="PROSITE-ProRule" id="PRU00175"/>
    </source>
</evidence>
<sequence length="300" mass="33053">MGLGVERFTTQLPEHLHCFVCLDVSYPPVIVCALEHQMCESCATELRKSSSKGKCPMCAQTMLDPVRTSGVLKRAIEDYEVTCRYTGCKWVGCLLDEPTHAKSCDFREIPCALCKTPYQHSRSVQHMLVCPEEVVLCPQGGKRCARKKRCELEKHLSDFCGQWQCRVVQGCDTRTSLANLPAHEKTCADAAARIAKLEEALSGRNETLATILTELRAKLDSLDPTRHASPPRFDWPAGQPAERTVSTCTLVKQLLTRATKRRHRRATLAATALLAKPLPSPHVAVLQESAPASPPAPALA</sequence>
<keyword evidence="1" id="KW-0863">Zinc-finger</keyword>
<evidence type="ECO:0000313" key="3">
    <source>
        <dbReference type="EMBL" id="CDR37306.1"/>
    </source>
</evidence>
<dbReference type="PANTHER" id="PTHR10131">
    <property type="entry name" value="TNF RECEPTOR ASSOCIATED FACTOR"/>
    <property type="match status" value="1"/>
</dbReference>
<accession>A0A061APK4</accession>
<dbReference type="GO" id="GO:0008270">
    <property type="term" value="F:zinc ion binding"/>
    <property type="evidence" value="ECO:0007669"/>
    <property type="project" value="UniProtKB-KW"/>
</dbReference>
<proteinExistence type="predicted"/>
<reference evidence="3" key="1">
    <citation type="journal article" date="2014" name="Genome Announc.">
        <title>Draft genome sequence of Rhodosporidium toruloides CECT1137, an oleaginous yeast of biotechnological interest.</title>
        <authorList>
            <person name="Morin N."/>
            <person name="Calcas X."/>
            <person name="Devillers H."/>
            <person name="Durrens P."/>
            <person name="Sherman D.J."/>
            <person name="Nicaud J.-M."/>
            <person name="Neuveglise C."/>
        </authorList>
    </citation>
    <scope>NUCLEOTIDE SEQUENCE</scope>
    <source>
        <strain evidence="3">CECT1137</strain>
    </source>
</reference>
<organism evidence="3">
    <name type="scientific">Rhodotorula toruloides</name>
    <name type="common">Yeast</name>
    <name type="synonym">Rhodosporidium toruloides</name>
    <dbReference type="NCBI Taxonomy" id="5286"/>
    <lineage>
        <taxon>Eukaryota</taxon>
        <taxon>Fungi</taxon>
        <taxon>Dikarya</taxon>
        <taxon>Basidiomycota</taxon>
        <taxon>Pucciniomycotina</taxon>
        <taxon>Microbotryomycetes</taxon>
        <taxon>Sporidiobolales</taxon>
        <taxon>Sporidiobolaceae</taxon>
        <taxon>Rhodotorula</taxon>
    </lineage>
</organism>
<dbReference type="PANTHER" id="PTHR10131:SF94">
    <property type="entry name" value="TNF RECEPTOR-ASSOCIATED FACTOR 4"/>
    <property type="match status" value="1"/>
</dbReference>
<protein>
    <submittedName>
        <fullName evidence="3">RHTO0S02e13234g1_1</fullName>
    </submittedName>
</protein>
<gene>
    <name evidence="3" type="ORF">RHTO0S_02e13234g</name>
</gene>
<dbReference type="InterPro" id="IPR013083">
    <property type="entry name" value="Znf_RING/FYVE/PHD"/>
</dbReference>
<name>A0A061APK4_RHOTO</name>
<dbReference type="Gene3D" id="3.30.40.10">
    <property type="entry name" value="Zinc/RING finger domain, C3HC4 (zinc finger)"/>
    <property type="match status" value="2"/>
</dbReference>
<feature type="domain" description="RING-type" evidence="2">
    <location>
        <begin position="18"/>
        <end position="58"/>
    </location>
</feature>
<keyword evidence="1" id="KW-0862">Zinc</keyword>
<evidence type="ECO:0000259" key="2">
    <source>
        <dbReference type="PROSITE" id="PS50089"/>
    </source>
</evidence>
<dbReference type="AlphaFoldDB" id="A0A061APK4"/>
<dbReference type="InterPro" id="IPR001841">
    <property type="entry name" value="Znf_RING"/>
</dbReference>
<dbReference type="EMBL" id="LK052937">
    <property type="protein sequence ID" value="CDR37306.1"/>
    <property type="molecule type" value="Genomic_DNA"/>
</dbReference>
<dbReference type="OrthoDB" id="941555at2759"/>
<dbReference type="SUPFAM" id="SSF57850">
    <property type="entry name" value="RING/U-box"/>
    <property type="match status" value="1"/>
</dbReference>